<evidence type="ECO:0000313" key="7">
    <source>
        <dbReference type="EMBL" id="GFH51844.1"/>
    </source>
</evidence>
<dbReference type="AlphaFoldDB" id="A0AAD3H6L6"/>
<dbReference type="Pfam" id="PF01479">
    <property type="entry name" value="S4"/>
    <property type="match status" value="1"/>
</dbReference>
<feature type="compositionally biased region" description="Basic residues" evidence="4">
    <location>
        <begin position="10"/>
        <end position="30"/>
    </location>
</feature>
<evidence type="ECO:0000256" key="4">
    <source>
        <dbReference type="SAM" id="MobiDB-lite"/>
    </source>
</evidence>
<evidence type="ECO:0000259" key="5">
    <source>
        <dbReference type="Pfam" id="PF00849"/>
    </source>
</evidence>
<name>A0AAD3H6L6_9STRA</name>
<dbReference type="InterPro" id="IPR002942">
    <property type="entry name" value="S4_RNA-bd"/>
</dbReference>
<keyword evidence="8" id="KW-1185">Reference proteome</keyword>
<dbReference type="GO" id="GO:0000455">
    <property type="term" value="P:enzyme-directed rRNA pseudouridine synthesis"/>
    <property type="evidence" value="ECO:0007669"/>
    <property type="project" value="TreeGrafter"/>
</dbReference>
<dbReference type="InterPro" id="IPR050188">
    <property type="entry name" value="RluA_PseudoU_synthase"/>
</dbReference>
<dbReference type="Gene3D" id="3.10.290.10">
    <property type="entry name" value="RNA-binding S4 domain"/>
    <property type="match status" value="1"/>
</dbReference>
<evidence type="ECO:0000259" key="6">
    <source>
        <dbReference type="Pfam" id="PF01479"/>
    </source>
</evidence>
<keyword evidence="3" id="KW-0694">RNA-binding</keyword>
<proteinExistence type="inferred from homology"/>
<gene>
    <name evidence="7" type="ORF">CTEN210_08320</name>
</gene>
<keyword evidence="2" id="KW-0413">Isomerase</keyword>
<dbReference type="CDD" id="cd00165">
    <property type="entry name" value="S4"/>
    <property type="match status" value="1"/>
</dbReference>
<dbReference type="InterPro" id="IPR006145">
    <property type="entry name" value="PsdUridine_synth_RsuA/RluA"/>
</dbReference>
<feature type="region of interest" description="Disordered" evidence="4">
    <location>
        <begin position="432"/>
        <end position="454"/>
    </location>
</feature>
<evidence type="ECO:0000313" key="8">
    <source>
        <dbReference type="Proteomes" id="UP001054902"/>
    </source>
</evidence>
<dbReference type="Gene3D" id="3.30.2350.10">
    <property type="entry name" value="Pseudouridine synthase"/>
    <property type="match status" value="1"/>
</dbReference>
<dbReference type="SUPFAM" id="SSF55120">
    <property type="entry name" value="Pseudouridine synthase"/>
    <property type="match status" value="1"/>
</dbReference>
<dbReference type="InterPro" id="IPR020103">
    <property type="entry name" value="PsdUridine_synth_cat_dom_sf"/>
</dbReference>
<feature type="domain" description="RNA-binding S4" evidence="6">
    <location>
        <begin position="102"/>
        <end position="137"/>
    </location>
</feature>
<dbReference type="PROSITE" id="PS50889">
    <property type="entry name" value="S4"/>
    <property type="match status" value="1"/>
</dbReference>
<comment type="similarity">
    <text evidence="1">Belongs to the pseudouridine synthase RluA family.</text>
</comment>
<evidence type="ECO:0000256" key="3">
    <source>
        <dbReference type="PROSITE-ProRule" id="PRU00182"/>
    </source>
</evidence>
<dbReference type="Proteomes" id="UP001054902">
    <property type="component" value="Unassembled WGS sequence"/>
</dbReference>
<organism evidence="7 8">
    <name type="scientific">Chaetoceros tenuissimus</name>
    <dbReference type="NCBI Taxonomy" id="426638"/>
    <lineage>
        <taxon>Eukaryota</taxon>
        <taxon>Sar</taxon>
        <taxon>Stramenopiles</taxon>
        <taxon>Ochrophyta</taxon>
        <taxon>Bacillariophyta</taxon>
        <taxon>Coscinodiscophyceae</taxon>
        <taxon>Chaetocerotophycidae</taxon>
        <taxon>Chaetocerotales</taxon>
        <taxon>Chaetocerotaceae</taxon>
        <taxon>Chaetoceros</taxon>
    </lineage>
</organism>
<feature type="region of interest" description="Disordered" evidence="4">
    <location>
        <begin position="1"/>
        <end position="44"/>
    </location>
</feature>
<protein>
    <recommendedName>
        <fullName evidence="9">Pseudouridine synthase RsuA/RluA-like domain-containing protein</fullName>
    </recommendedName>
</protein>
<dbReference type="PANTHER" id="PTHR21600">
    <property type="entry name" value="MITOCHONDRIAL RNA PSEUDOURIDINE SYNTHASE"/>
    <property type="match status" value="1"/>
</dbReference>
<accession>A0AAD3H6L6</accession>
<evidence type="ECO:0000256" key="2">
    <source>
        <dbReference type="ARBA" id="ARBA00023235"/>
    </source>
</evidence>
<feature type="compositionally biased region" description="Basic and acidic residues" evidence="4">
    <location>
        <begin position="432"/>
        <end position="446"/>
    </location>
</feature>
<dbReference type="PANTHER" id="PTHR21600:SF40">
    <property type="entry name" value="PSEUDOURIDYLATE SYNTHASE RPUSD2"/>
    <property type="match status" value="1"/>
</dbReference>
<dbReference type="Pfam" id="PF00849">
    <property type="entry name" value="PseudoU_synth_2"/>
    <property type="match status" value="1"/>
</dbReference>
<comment type="caution">
    <text evidence="7">The sequence shown here is derived from an EMBL/GenBank/DDBJ whole genome shotgun (WGS) entry which is preliminary data.</text>
</comment>
<dbReference type="GO" id="GO:0003723">
    <property type="term" value="F:RNA binding"/>
    <property type="evidence" value="ECO:0007669"/>
    <property type="project" value="UniProtKB-KW"/>
</dbReference>
<dbReference type="GO" id="GO:0009982">
    <property type="term" value="F:pseudouridine synthase activity"/>
    <property type="evidence" value="ECO:0007669"/>
    <property type="project" value="InterPro"/>
</dbReference>
<dbReference type="InterPro" id="IPR036986">
    <property type="entry name" value="S4_RNA-bd_sf"/>
</dbReference>
<evidence type="ECO:0008006" key="9">
    <source>
        <dbReference type="Google" id="ProtNLM"/>
    </source>
</evidence>
<reference evidence="7 8" key="1">
    <citation type="journal article" date="2021" name="Sci. Rep.">
        <title>The genome of the diatom Chaetoceros tenuissimus carries an ancient integrated fragment of an extant virus.</title>
        <authorList>
            <person name="Hongo Y."/>
            <person name="Kimura K."/>
            <person name="Takaki Y."/>
            <person name="Yoshida Y."/>
            <person name="Baba S."/>
            <person name="Kobayashi G."/>
            <person name="Nagasaki K."/>
            <person name="Hano T."/>
            <person name="Tomaru Y."/>
        </authorList>
    </citation>
    <scope>NUCLEOTIDE SEQUENCE [LARGE SCALE GENOMIC DNA]</scope>
    <source>
        <strain evidence="7 8">NIES-3715</strain>
    </source>
</reference>
<feature type="domain" description="Pseudouridine synthase RsuA/RluA-like" evidence="5">
    <location>
        <begin position="173"/>
        <end position="398"/>
    </location>
</feature>
<sequence>MSKDQDKKINYKGKKRGMKPRSKRNRKRPRGGIGIMGEMDGNNSSEPTKLQIDILPLCFPGDQLQTKKRVRIVRPYPFTFATFAKARWLGRSLLDVYADEFGAYPRVYYRTAIEEGRILVNGKKVDCEYKIKGNDELAHIVHRHEPVVSISQVREGQKIDSKPFISVVYEDDNIIAVDKPSAIPIHPCGSYNFNSLFHVLEDQDEALKDSLYNVHRLDRLTSGLTVIAKNTETAKVLGKSIMDREHCQKVYLARVKGKFPMNVTKNDTLERVVENTVPVYGEWQCPDDANKNETPATCYYISSSDGEVERNMSLSDVFENKVDISALMQDGTIENSTWINLSVPCEIVDPKNGICEAGKGKPAQTSFAVVRYDEETDSTVVLAKPMTGRTHQIRLHLQYLNHPICNDPNYGGDMNFADRDSIDLCNRAKEKMKHMDNETNNTERPENSTVSDTPATEDELAKAGIGCHSRGEDEPLLDFIQRTCVWCSRNRGGDRNLLEFLIRSQGIWLHAYQYTLQGPDGLVSYKTSVPDWA</sequence>
<dbReference type="EMBL" id="BLLK01000045">
    <property type="protein sequence ID" value="GFH51844.1"/>
    <property type="molecule type" value="Genomic_DNA"/>
</dbReference>
<evidence type="ECO:0000256" key="1">
    <source>
        <dbReference type="ARBA" id="ARBA00010876"/>
    </source>
</evidence>